<keyword evidence="3" id="KW-1185">Reference proteome</keyword>
<sequence>MRQDRKKCQAGGSESAAEWPRRPSHVSFPRFSHPPPHYPSPSAPRFPGSTAAMAGGRPAPYMRLDTYSPLVPYAAVPSGNATVRMVSPFASNYRYPVRQEWAGHHHAVTGFAGGNGGGDGGLRETESITTSIPANIAHSAPAITTRITSTAITDTFTITITITICNSTTTTTTATTTFTEATDAQTPLAPKTHAGKATQRIDADFFHTTAATTITTTTTTITTTTTTTIIITTTTTEDASSTIGK</sequence>
<accession>A0A5B7EDU0</accession>
<evidence type="ECO:0000313" key="3">
    <source>
        <dbReference type="Proteomes" id="UP000324222"/>
    </source>
</evidence>
<dbReference type="AlphaFoldDB" id="A0A5B7EDU0"/>
<name>A0A5B7EDU0_PORTR</name>
<dbReference type="Proteomes" id="UP000324222">
    <property type="component" value="Unassembled WGS sequence"/>
</dbReference>
<evidence type="ECO:0000313" key="2">
    <source>
        <dbReference type="EMBL" id="MPC31658.1"/>
    </source>
</evidence>
<proteinExistence type="predicted"/>
<feature type="compositionally biased region" description="Pro residues" evidence="1">
    <location>
        <begin position="32"/>
        <end position="44"/>
    </location>
</feature>
<evidence type="ECO:0000256" key="1">
    <source>
        <dbReference type="SAM" id="MobiDB-lite"/>
    </source>
</evidence>
<comment type="caution">
    <text evidence="2">The sequence shown here is derived from an EMBL/GenBank/DDBJ whole genome shotgun (WGS) entry which is preliminary data.</text>
</comment>
<organism evidence="2 3">
    <name type="scientific">Portunus trituberculatus</name>
    <name type="common">Swimming crab</name>
    <name type="synonym">Neptunus trituberculatus</name>
    <dbReference type="NCBI Taxonomy" id="210409"/>
    <lineage>
        <taxon>Eukaryota</taxon>
        <taxon>Metazoa</taxon>
        <taxon>Ecdysozoa</taxon>
        <taxon>Arthropoda</taxon>
        <taxon>Crustacea</taxon>
        <taxon>Multicrustacea</taxon>
        <taxon>Malacostraca</taxon>
        <taxon>Eumalacostraca</taxon>
        <taxon>Eucarida</taxon>
        <taxon>Decapoda</taxon>
        <taxon>Pleocyemata</taxon>
        <taxon>Brachyura</taxon>
        <taxon>Eubrachyura</taxon>
        <taxon>Portunoidea</taxon>
        <taxon>Portunidae</taxon>
        <taxon>Portuninae</taxon>
        <taxon>Portunus</taxon>
    </lineage>
</organism>
<dbReference type="EMBL" id="VSRR010002481">
    <property type="protein sequence ID" value="MPC31658.1"/>
    <property type="molecule type" value="Genomic_DNA"/>
</dbReference>
<gene>
    <name evidence="2" type="ORF">E2C01_024954</name>
</gene>
<protein>
    <submittedName>
        <fullName evidence="2">Uncharacterized protein</fullName>
    </submittedName>
</protein>
<reference evidence="2 3" key="1">
    <citation type="submission" date="2019-05" db="EMBL/GenBank/DDBJ databases">
        <title>Another draft genome of Portunus trituberculatus and its Hox gene families provides insights of decapod evolution.</title>
        <authorList>
            <person name="Jeong J.-H."/>
            <person name="Song I."/>
            <person name="Kim S."/>
            <person name="Choi T."/>
            <person name="Kim D."/>
            <person name="Ryu S."/>
            <person name="Kim W."/>
        </authorList>
    </citation>
    <scope>NUCLEOTIDE SEQUENCE [LARGE SCALE GENOMIC DNA]</scope>
    <source>
        <tissue evidence="2">Muscle</tissue>
    </source>
</reference>
<feature type="region of interest" description="Disordered" evidence="1">
    <location>
        <begin position="1"/>
        <end position="51"/>
    </location>
</feature>